<accession>A0AAD7I8A3</accession>
<dbReference type="EMBL" id="JARKIB010000123">
    <property type="protein sequence ID" value="KAJ7736125.1"/>
    <property type="molecule type" value="Genomic_DNA"/>
</dbReference>
<dbReference type="Proteomes" id="UP001215598">
    <property type="component" value="Unassembled WGS sequence"/>
</dbReference>
<dbReference type="AlphaFoldDB" id="A0AAD7I8A3"/>
<feature type="non-terminal residue" evidence="1">
    <location>
        <position position="1"/>
    </location>
</feature>
<protein>
    <submittedName>
        <fullName evidence="1">Uncharacterized protein</fullName>
    </submittedName>
</protein>
<keyword evidence="2" id="KW-1185">Reference proteome</keyword>
<name>A0AAD7I8A3_9AGAR</name>
<evidence type="ECO:0000313" key="2">
    <source>
        <dbReference type="Proteomes" id="UP001215598"/>
    </source>
</evidence>
<sequence length="133" mass="14948">ARDMARAWPRIQYLALDSDRSCRIKPQITLNGLLAFATHCPFLQSLSITFDATIIPKLKGNARYISQHSLEELDVAHSPVGKPCPVAKFLCGIFPHLTTITTLFENLPSDTLDRDVAASHKSWKKVQNALWNY</sequence>
<organism evidence="1 2">
    <name type="scientific">Mycena metata</name>
    <dbReference type="NCBI Taxonomy" id="1033252"/>
    <lineage>
        <taxon>Eukaryota</taxon>
        <taxon>Fungi</taxon>
        <taxon>Dikarya</taxon>
        <taxon>Basidiomycota</taxon>
        <taxon>Agaricomycotina</taxon>
        <taxon>Agaricomycetes</taxon>
        <taxon>Agaricomycetidae</taxon>
        <taxon>Agaricales</taxon>
        <taxon>Marasmiineae</taxon>
        <taxon>Mycenaceae</taxon>
        <taxon>Mycena</taxon>
    </lineage>
</organism>
<comment type="caution">
    <text evidence="1">The sequence shown here is derived from an EMBL/GenBank/DDBJ whole genome shotgun (WGS) entry which is preliminary data.</text>
</comment>
<proteinExistence type="predicted"/>
<reference evidence="1" key="1">
    <citation type="submission" date="2023-03" db="EMBL/GenBank/DDBJ databases">
        <title>Massive genome expansion in bonnet fungi (Mycena s.s.) driven by repeated elements and novel gene families across ecological guilds.</title>
        <authorList>
            <consortium name="Lawrence Berkeley National Laboratory"/>
            <person name="Harder C.B."/>
            <person name="Miyauchi S."/>
            <person name="Viragh M."/>
            <person name="Kuo A."/>
            <person name="Thoen E."/>
            <person name="Andreopoulos B."/>
            <person name="Lu D."/>
            <person name="Skrede I."/>
            <person name="Drula E."/>
            <person name="Henrissat B."/>
            <person name="Morin E."/>
            <person name="Kohler A."/>
            <person name="Barry K."/>
            <person name="LaButti K."/>
            <person name="Morin E."/>
            <person name="Salamov A."/>
            <person name="Lipzen A."/>
            <person name="Mereny Z."/>
            <person name="Hegedus B."/>
            <person name="Baldrian P."/>
            <person name="Stursova M."/>
            <person name="Weitz H."/>
            <person name="Taylor A."/>
            <person name="Grigoriev I.V."/>
            <person name="Nagy L.G."/>
            <person name="Martin F."/>
            <person name="Kauserud H."/>
        </authorList>
    </citation>
    <scope>NUCLEOTIDE SEQUENCE</scope>
    <source>
        <strain evidence="1">CBHHK182m</strain>
    </source>
</reference>
<evidence type="ECO:0000313" key="1">
    <source>
        <dbReference type="EMBL" id="KAJ7736125.1"/>
    </source>
</evidence>
<gene>
    <name evidence="1" type="ORF">B0H16DRAFT_1326644</name>
</gene>